<feature type="domain" description="3-dehydroquinate synthase N-terminal" evidence="3">
    <location>
        <begin position="2"/>
        <end position="177"/>
    </location>
</feature>
<dbReference type="GO" id="GO:0009073">
    <property type="term" value="P:aromatic amino acid family biosynthetic process"/>
    <property type="evidence" value="ECO:0007669"/>
    <property type="project" value="UniProtKB-KW"/>
</dbReference>
<dbReference type="InterPro" id="IPR002812">
    <property type="entry name" value="DHQS"/>
</dbReference>
<dbReference type="Pfam" id="PF01959">
    <property type="entry name" value="DHQS"/>
    <property type="match status" value="1"/>
</dbReference>
<dbReference type="PANTHER" id="PTHR33563">
    <property type="match status" value="1"/>
</dbReference>
<protein>
    <submittedName>
        <fullName evidence="5">3-dehydroquinate synthase</fullName>
    </submittedName>
</protein>
<sequence length="366" mass="39813">MKKLSWIDLRNIGELADEITEEALHVGVSAFVVKDAQQAGRLPPSACKVAVVDRQPADAALLEQVQIVLVKDGLPVDFAVPDGVELGVFIEVTGEATLTRACELSVSTPWLLVEFLQDPSKIPLEILLAAADRAAGELITVVADLEDAEVTLNVLQRGPEGVLLTPTQVGQATQLVSICSDTVEDLQLEEIEIVGLTHLGPGERVCVDTCSRFEQDEGILVGSYSTGMILISSETHPLPYMPTRPFRVNAAALHSYVVAPDNRTRYLAELESGAEILAVNVQGKARRVVVGRAKVETRPLLLIEAKNAANRAINIIAQDDWHVRVLGPKGSVHNITELKRGDRILGYTLDAQRHVGYPIREFLHEQ</sequence>
<dbReference type="GO" id="GO:0003856">
    <property type="term" value="F:3-dehydroquinate synthase activity"/>
    <property type="evidence" value="ECO:0007669"/>
    <property type="project" value="InterPro"/>
</dbReference>
<dbReference type="Pfam" id="PF26558">
    <property type="entry name" value="DHQS_2nd"/>
    <property type="match status" value="1"/>
</dbReference>
<dbReference type="PANTHER" id="PTHR33563:SF1">
    <property type="entry name" value="3-DEHYDROQUINATE SYNTHASE"/>
    <property type="match status" value="1"/>
</dbReference>
<reference evidence="5 6" key="1">
    <citation type="submission" date="2015-11" db="EMBL/GenBank/DDBJ databases">
        <title>Expanding the genomic diversity of Burkholderia species for the development of highly accurate diagnostics.</title>
        <authorList>
            <person name="Sahl J."/>
            <person name="Keim P."/>
            <person name="Wagner D."/>
        </authorList>
    </citation>
    <scope>NUCLEOTIDE SEQUENCE [LARGE SCALE GENOMIC DNA]</scope>
    <source>
        <strain evidence="5 6">MSMB1302</strain>
    </source>
</reference>
<evidence type="ECO:0000313" key="6">
    <source>
        <dbReference type="Proteomes" id="UP000069001"/>
    </source>
</evidence>
<accession>A0A103URA4</accession>
<proteinExistence type="predicted"/>
<dbReference type="InterPro" id="IPR056179">
    <property type="entry name" value="DHQS_C"/>
</dbReference>
<keyword evidence="2" id="KW-0057">Aromatic amino acid biosynthesis</keyword>
<evidence type="ECO:0000256" key="1">
    <source>
        <dbReference type="ARBA" id="ARBA00022605"/>
    </source>
</evidence>
<feature type="domain" description="3-dehydroquinate synthase C-terminal" evidence="4">
    <location>
        <begin position="191"/>
        <end position="366"/>
    </location>
</feature>
<evidence type="ECO:0000256" key="2">
    <source>
        <dbReference type="ARBA" id="ARBA00023141"/>
    </source>
</evidence>
<gene>
    <name evidence="5" type="ORF">WS90_24075</name>
</gene>
<organism evidence="5 6">
    <name type="scientific">Burkholderia cepacia</name>
    <name type="common">Pseudomonas cepacia</name>
    <dbReference type="NCBI Taxonomy" id="292"/>
    <lineage>
        <taxon>Bacteria</taxon>
        <taxon>Pseudomonadati</taxon>
        <taxon>Pseudomonadota</taxon>
        <taxon>Betaproteobacteria</taxon>
        <taxon>Burkholderiales</taxon>
        <taxon>Burkholderiaceae</taxon>
        <taxon>Burkholderia</taxon>
        <taxon>Burkholderia cepacia complex</taxon>
    </lineage>
</organism>
<evidence type="ECO:0000313" key="5">
    <source>
        <dbReference type="EMBL" id="KVK76298.1"/>
    </source>
</evidence>
<keyword evidence="1" id="KW-0028">Amino-acid biosynthesis</keyword>
<dbReference type="GO" id="GO:0008652">
    <property type="term" value="P:amino acid biosynthetic process"/>
    <property type="evidence" value="ECO:0007669"/>
    <property type="project" value="UniProtKB-KW"/>
</dbReference>
<dbReference type="AlphaFoldDB" id="A0A103URA4"/>
<name>A0A103URA4_BURCE</name>
<evidence type="ECO:0000259" key="3">
    <source>
        <dbReference type="Pfam" id="PF01959"/>
    </source>
</evidence>
<dbReference type="InterPro" id="IPR030960">
    <property type="entry name" value="DHQS/DOIS_N"/>
</dbReference>
<dbReference type="GO" id="GO:0016491">
    <property type="term" value="F:oxidoreductase activity"/>
    <property type="evidence" value="ECO:0007669"/>
    <property type="project" value="InterPro"/>
</dbReference>
<dbReference type="Proteomes" id="UP000069001">
    <property type="component" value="Unassembled WGS sequence"/>
</dbReference>
<dbReference type="NCBIfam" id="NF002625">
    <property type="entry name" value="PRK02290.1-3"/>
    <property type="match status" value="1"/>
</dbReference>
<comment type="caution">
    <text evidence="5">The sequence shown here is derived from an EMBL/GenBank/DDBJ whole genome shotgun (WGS) entry which is preliminary data.</text>
</comment>
<evidence type="ECO:0000259" key="4">
    <source>
        <dbReference type="Pfam" id="PF26558"/>
    </source>
</evidence>
<dbReference type="RefSeq" id="WP_059521227.1">
    <property type="nucleotide sequence ID" value="NZ_LOXZ01000005.1"/>
</dbReference>
<dbReference type="EMBL" id="LOYH01000086">
    <property type="protein sequence ID" value="KVK76298.1"/>
    <property type="molecule type" value="Genomic_DNA"/>
</dbReference>